<dbReference type="RefSeq" id="WP_132688602.1">
    <property type="nucleotide sequence ID" value="NZ_SKBU01000006.1"/>
</dbReference>
<dbReference type="InterPro" id="IPR051010">
    <property type="entry name" value="BCAA_transport"/>
</dbReference>
<dbReference type="AlphaFoldDB" id="A0A4R1BQZ9"/>
<dbReference type="EMBL" id="SKBU01000006">
    <property type="protein sequence ID" value="TCJ20051.1"/>
    <property type="molecule type" value="Genomic_DNA"/>
</dbReference>
<dbReference type="InterPro" id="IPR028082">
    <property type="entry name" value="Peripla_BP_I"/>
</dbReference>
<feature type="compositionally biased region" description="Acidic residues" evidence="9">
    <location>
        <begin position="29"/>
        <end position="43"/>
    </location>
</feature>
<evidence type="ECO:0000256" key="9">
    <source>
        <dbReference type="SAM" id="MobiDB-lite"/>
    </source>
</evidence>
<keyword evidence="6" id="KW-0472">Membrane</keyword>
<evidence type="ECO:0000256" key="10">
    <source>
        <dbReference type="SAM" id="SignalP"/>
    </source>
</evidence>
<accession>A0A4R1BQZ9</accession>
<dbReference type="PANTHER" id="PTHR30483">
    <property type="entry name" value="LEUCINE-SPECIFIC-BINDING PROTEIN"/>
    <property type="match status" value="1"/>
</dbReference>
<dbReference type="GO" id="GO:0016020">
    <property type="term" value="C:membrane"/>
    <property type="evidence" value="ECO:0007669"/>
    <property type="project" value="UniProtKB-SubCell"/>
</dbReference>
<name>A0A4R1BQZ9_9ACTN</name>
<keyword evidence="3" id="KW-0812">Transmembrane</keyword>
<comment type="similarity">
    <text evidence="2">Belongs to the leucine-binding protein family.</text>
</comment>
<feature type="region of interest" description="Disordered" evidence="9">
    <location>
        <begin position="287"/>
        <end position="306"/>
    </location>
</feature>
<dbReference type="Pfam" id="PF13458">
    <property type="entry name" value="Peripla_BP_6"/>
    <property type="match status" value="1"/>
</dbReference>
<evidence type="ECO:0000256" key="7">
    <source>
        <dbReference type="ARBA" id="ARBA00023170"/>
    </source>
</evidence>
<dbReference type="Gene3D" id="3.40.50.2300">
    <property type="match status" value="2"/>
</dbReference>
<comment type="subcellular location">
    <subcellularLocation>
        <location evidence="1">Membrane</location>
        <topology evidence="1">Multi-pass membrane protein</topology>
    </subcellularLocation>
</comment>
<dbReference type="Proteomes" id="UP000295244">
    <property type="component" value="Unassembled WGS sequence"/>
</dbReference>
<protein>
    <submittedName>
        <fullName evidence="12">Amino acid ABC transporter substrate-binding protein</fullName>
    </submittedName>
</protein>
<evidence type="ECO:0000256" key="8">
    <source>
        <dbReference type="ARBA" id="ARBA00023180"/>
    </source>
</evidence>
<evidence type="ECO:0000259" key="11">
    <source>
        <dbReference type="Pfam" id="PF13458"/>
    </source>
</evidence>
<evidence type="ECO:0000256" key="5">
    <source>
        <dbReference type="ARBA" id="ARBA00022989"/>
    </source>
</evidence>
<dbReference type="PANTHER" id="PTHR30483:SF6">
    <property type="entry name" value="PERIPLASMIC BINDING PROTEIN OF ABC TRANSPORTER FOR NATURAL AMINO ACIDS"/>
    <property type="match status" value="1"/>
</dbReference>
<feature type="chain" id="PRO_5020587956" evidence="10">
    <location>
        <begin position="28"/>
        <end position="424"/>
    </location>
</feature>
<evidence type="ECO:0000256" key="6">
    <source>
        <dbReference type="ARBA" id="ARBA00023136"/>
    </source>
</evidence>
<evidence type="ECO:0000256" key="1">
    <source>
        <dbReference type="ARBA" id="ARBA00004141"/>
    </source>
</evidence>
<keyword evidence="13" id="KW-1185">Reference proteome</keyword>
<dbReference type="OrthoDB" id="7337537at2"/>
<gene>
    <name evidence="12" type="ORF">E0L93_03655</name>
</gene>
<evidence type="ECO:0000256" key="3">
    <source>
        <dbReference type="ARBA" id="ARBA00022692"/>
    </source>
</evidence>
<dbReference type="GO" id="GO:0004930">
    <property type="term" value="F:G protein-coupled receptor activity"/>
    <property type="evidence" value="ECO:0007669"/>
    <property type="project" value="InterPro"/>
</dbReference>
<keyword evidence="5" id="KW-1133">Transmembrane helix</keyword>
<feature type="domain" description="Leucine-binding protein" evidence="11">
    <location>
        <begin position="52"/>
        <end position="360"/>
    </location>
</feature>
<evidence type="ECO:0000256" key="4">
    <source>
        <dbReference type="ARBA" id="ARBA00022729"/>
    </source>
</evidence>
<keyword evidence="4 10" id="KW-0732">Signal</keyword>
<proteinExistence type="inferred from homology"/>
<dbReference type="SUPFAM" id="SSF53822">
    <property type="entry name" value="Periplasmic binding protein-like I"/>
    <property type="match status" value="1"/>
</dbReference>
<sequence length="424" mass="43875">MLEVPRLKLLGLLLAAMFVLGACGGEAGDTGEGEEPADGEAPAEGDLSGLELNIGTVLPLTGDLAQFGPAMENGAKLAAQQLNECGTMTINMIHEDDGTNEQTAATAADKLINTDNVSVIVGAAASRVSFAVLDTAAVNEVVQISPASTSPDFTDYEDNGYFFRTTPSDAFQGVILAQIAQDAGYETVNVLALNDDYGQGIARVFEESFTEAGGEVAANVAYDPAGTQFSSEVQQAASGDPDAILLVAFPETGAAIMQAAIQQGLVGEVPFLFTDGLADPEFPEAVGDSLDGERGTRPAAEGPGIDDFNAAYQEEFDGQPGTFSANTYDAVMLAALAAAAAGSTEGPDIRDNLQDVSREGAEILPADICEGLERAAAGEDINYEGAAGSQDFDENGDVTSDYELWEFQGGEVVRVELISPPESG</sequence>
<evidence type="ECO:0000256" key="2">
    <source>
        <dbReference type="ARBA" id="ARBA00010062"/>
    </source>
</evidence>
<dbReference type="CDD" id="cd06346">
    <property type="entry name" value="PBP1_ABC_ligand_binding-like"/>
    <property type="match status" value="1"/>
</dbReference>
<reference evidence="12 13" key="1">
    <citation type="submission" date="2019-03" db="EMBL/GenBank/DDBJ databases">
        <title>Whole genome sequence of a novel Rubrobacter taiwanensis strain, isolated from Yellowstone National Park.</title>
        <authorList>
            <person name="Freed S."/>
            <person name="Ramaley R.F."/>
            <person name="Kyndt J.A."/>
        </authorList>
    </citation>
    <scope>NUCLEOTIDE SEQUENCE [LARGE SCALE GENOMIC DNA]</scope>
    <source>
        <strain evidence="12 13">Yellowstone</strain>
    </source>
</reference>
<dbReference type="PROSITE" id="PS51257">
    <property type="entry name" value="PROKAR_LIPOPROTEIN"/>
    <property type="match status" value="1"/>
</dbReference>
<dbReference type="PRINTS" id="PR00248">
    <property type="entry name" value="GPCRMGR"/>
</dbReference>
<organism evidence="12 13">
    <name type="scientific">Rubrobacter taiwanensis</name>
    <dbReference type="NCBI Taxonomy" id="185139"/>
    <lineage>
        <taxon>Bacteria</taxon>
        <taxon>Bacillati</taxon>
        <taxon>Actinomycetota</taxon>
        <taxon>Rubrobacteria</taxon>
        <taxon>Rubrobacterales</taxon>
        <taxon>Rubrobacteraceae</taxon>
        <taxon>Rubrobacter</taxon>
    </lineage>
</organism>
<feature type="signal peptide" evidence="10">
    <location>
        <begin position="1"/>
        <end position="27"/>
    </location>
</feature>
<evidence type="ECO:0000313" key="12">
    <source>
        <dbReference type="EMBL" id="TCJ20051.1"/>
    </source>
</evidence>
<keyword evidence="8" id="KW-0325">Glycoprotein</keyword>
<dbReference type="InterPro" id="IPR000337">
    <property type="entry name" value="GPCR_3"/>
</dbReference>
<dbReference type="InterPro" id="IPR028081">
    <property type="entry name" value="Leu-bd"/>
</dbReference>
<keyword evidence="7" id="KW-0675">Receptor</keyword>
<feature type="region of interest" description="Disordered" evidence="9">
    <location>
        <begin position="27"/>
        <end position="46"/>
    </location>
</feature>
<comment type="caution">
    <text evidence="12">The sequence shown here is derived from an EMBL/GenBank/DDBJ whole genome shotgun (WGS) entry which is preliminary data.</text>
</comment>
<evidence type="ECO:0000313" key="13">
    <source>
        <dbReference type="Proteomes" id="UP000295244"/>
    </source>
</evidence>